<organism evidence="1 2">
    <name type="scientific">Pelotomaculum isophthalicicum JI</name>
    <dbReference type="NCBI Taxonomy" id="947010"/>
    <lineage>
        <taxon>Bacteria</taxon>
        <taxon>Bacillati</taxon>
        <taxon>Bacillota</taxon>
        <taxon>Clostridia</taxon>
        <taxon>Eubacteriales</taxon>
        <taxon>Desulfotomaculaceae</taxon>
        <taxon>Pelotomaculum</taxon>
    </lineage>
</organism>
<proteinExistence type="predicted"/>
<dbReference type="InterPro" id="IPR038705">
    <property type="entry name" value="YabP_sf"/>
</dbReference>
<dbReference type="PIRSF" id="PIRSF011576">
    <property type="entry name" value="YabP"/>
    <property type="match status" value="1"/>
</dbReference>
<evidence type="ECO:0000313" key="1">
    <source>
        <dbReference type="EMBL" id="MDF9409221.1"/>
    </source>
</evidence>
<reference evidence="1" key="1">
    <citation type="submission" date="2022-02" db="EMBL/GenBank/DDBJ databases">
        <authorList>
            <person name="Leng L."/>
        </authorList>
    </citation>
    <scope>NUCLEOTIDE SEQUENCE</scope>
    <source>
        <strain evidence="1">JI</strain>
    </source>
</reference>
<dbReference type="InterPro" id="IPR022476">
    <property type="entry name" value="Spore_YabP/YqfC"/>
</dbReference>
<comment type="caution">
    <text evidence="1">The sequence shown here is derived from an EMBL/GenBank/DDBJ whole genome shotgun (WGS) entry which is preliminary data.</text>
</comment>
<dbReference type="RefSeq" id="WP_277444667.1">
    <property type="nucleotide sequence ID" value="NZ_JAKOAV010000026.1"/>
</dbReference>
<name>A0A9X4JVZ2_9FIRM</name>
<dbReference type="GO" id="GO:0030435">
    <property type="term" value="P:sporulation resulting in formation of a cellular spore"/>
    <property type="evidence" value="ECO:0007669"/>
    <property type="project" value="InterPro"/>
</dbReference>
<protein>
    <submittedName>
        <fullName evidence="1">Sporulation protein YabP</fullName>
    </submittedName>
</protein>
<dbReference type="AlphaFoldDB" id="A0A9X4JVZ2"/>
<accession>A0A9X4JVZ2</accession>
<dbReference type="NCBIfam" id="TIGR02892">
    <property type="entry name" value="spore_yabP"/>
    <property type="match status" value="1"/>
</dbReference>
<sequence>MSEQAGHSVAINGRKQLTMEGVQHVDSFNESEIILETNMGMVILKGDGMHITQLNLETGSIEAEGFFASLQYVEGKGKGKGKRFLGRILK</sequence>
<dbReference type="Proteomes" id="UP001154312">
    <property type="component" value="Unassembled WGS sequence"/>
</dbReference>
<keyword evidence="2" id="KW-1185">Reference proteome</keyword>
<gene>
    <name evidence="1" type="primary">yabP</name>
    <name evidence="1" type="ORF">L7E55_12780</name>
</gene>
<dbReference type="Gene3D" id="2.60.40.2000">
    <property type="match status" value="1"/>
</dbReference>
<dbReference type="EMBL" id="JAKOAV010000026">
    <property type="protein sequence ID" value="MDF9409221.1"/>
    <property type="molecule type" value="Genomic_DNA"/>
</dbReference>
<dbReference type="InterPro" id="IPR012504">
    <property type="entry name" value="Spore_YabP"/>
</dbReference>
<dbReference type="Pfam" id="PF07873">
    <property type="entry name" value="YabP"/>
    <property type="match status" value="1"/>
</dbReference>
<evidence type="ECO:0000313" key="2">
    <source>
        <dbReference type="Proteomes" id="UP001154312"/>
    </source>
</evidence>